<protein>
    <submittedName>
        <fullName evidence="1">ATP-binding protein</fullName>
    </submittedName>
</protein>
<feature type="non-terminal residue" evidence="1">
    <location>
        <position position="1"/>
    </location>
</feature>
<evidence type="ECO:0000313" key="2">
    <source>
        <dbReference type="Proteomes" id="UP001652409"/>
    </source>
</evidence>
<keyword evidence="1" id="KW-0067">ATP-binding</keyword>
<proteinExistence type="predicted"/>
<dbReference type="GO" id="GO:0005524">
    <property type="term" value="F:ATP binding"/>
    <property type="evidence" value="ECO:0007669"/>
    <property type="project" value="UniProtKB-KW"/>
</dbReference>
<organism evidence="1 2">
    <name type="scientific">Blautia ammoniilytica</name>
    <dbReference type="NCBI Taxonomy" id="2981782"/>
    <lineage>
        <taxon>Bacteria</taxon>
        <taxon>Bacillati</taxon>
        <taxon>Bacillota</taxon>
        <taxon>Clostridia</taxon>
        <taxon>Lachnospirales</taxon>
        <taxon>Lachnospiraceae</taxon>
        <taxon>Blautia</taxon>
    </lineage>
</organism>
<name>A0ABT2TYK4_9FIRM</name>
<gene>
    <name evidence="1" type="ORF">OCV61_18335</name>
</gene>
<keyword evidence="1" id="KW-0547">Nucleotide-binding</keyword>
<sequence length="40" mass="4648">ILERCIPVRINNRNIRQDNATANLKQAKRILLNNHAPNQN</sequence>
<accession>A0ABT2TYK4</accession>
<keyword evidence="2" id="KW-1185">Reference proteome</keyword>
<dbReference type="Proteomes" id="UP001652409">
    <property type="component" value="Unassembled WGS sequence"/>
</dbReference>
<evidence type="ECO:0000313" key="1">
    <source>
        <dbReference type="EMBL" id="MCU6767315.1"/>
    </source>
</evidence>
<reference evidence="1 2" key="1">
    <citation type="journal article" date="2021" name="ISME Commun">
        <title>Automated analysis of genomic sequences facilitates high-throughput and comprehensive description of bacteria.</title>
        <authorList>
            <person name="Hitch T.C.A."/>
        </authorList>
    </citation>
    <scope>NUCLEOTIDE SEQUENCE [LARGE SCALE GENOMIC DNA]</scope>
    <source>
        <strain evidence="1 2">Sanger_23</strain>
    </source>
</reference>
<dbReference type="EMBL" id="JAOQJL010000073">
    <property type="protein sequence ID" value="MCU6767315.1"/>
    <property type="molecule type" value="Genomic_DNA"/>
</dbReference>
<comment type="caution">
    <text evidence="1">The sequence shown here is derived from an EMBL/GenBank/DDBJ whole genome shotgun (WGS) entry which is preliminary data.</text>
</comment>